<keyword evidence="7 11" id="KW-0256">Endoplasmic reticulum</keyword>
<evidence type="ECO:0000256" key="3">
    <source>
        <dbReference type="ARBA" id="ARBA00010345"/>
    </source>
</evidence>
<evidence type="ECO:0000313" key="12">
    <source>
        <dbReference type="EMBL" id="KAF2484705.1"/>
    </source>
</evidence>
<dbReference type="SMART" id="SM00780">
    <property type="entry name" value="PIG-X"/>
    <property type="match status" value="1"/>
</dbReference>
<dbReference type="EMBL" id="MU001634">
    <property type="protein sequence ID" value="KAF2484705.1"/>
    <property type="molecule type" value="Genomic_DNA"/>
</dbReference>
<organism evidence="12 13">
    <name type="scientific">Neohortaea acidophila</name>
    <dbReference type="NCBI Taxonomy" id="245834"/>
    <lineage>
        <taxon>Eukaryota</taxon>
        <taxon>Fungi</taxon>
        <taxon>Dikarya</taxon>
        <taxon>Ascomycota</taxon>
        <taxon>Pezizomycotina</taxon>
        <taxon>Dothideomycetes</taxon>
        <taxon>Dothideomycetidae</taxon>
        <taxon>Mycosphaerellales</taxon>
        <taxon>Teratosphaeriaceae</taxon>
        <taxon>Neohortaea</taxon>
    </lineage>
</organism>
<evidence type="ECO:0000256" key="2">
    <source>
        <dbReference type="ARBA" id="ARBA00004687"/>
    </source>
</evidence>
<evidence type="ECO:0000256" key="11">
    <source>
        <dbReference type="RuleBase" id="RU366056"/>
    </source>
</evidence>
<dbReference type="Proteomes" id="UP000799767">
    <property type="component" value="Unassembled WGS sequence"/>
</dbReference>
<comment type="subcellular location">
    <subcellularLocation>
        <location evidence="11">Endoplasmic reticulum membrane</location>
        <topology evidence="11">Single-pass membrane protein</topology>
    </subcellularLocation>
    <subcellularLocation>
        <location evidence="1">Endoplasmic reticulum membrane</location>
        <topology evidence="1">Single-pass type III membrane protein</topology>
    </subcellularLocation>
</comment>
<dbReference type="PANTHER" id="PTHR28533">
    <property type="entry name" value="PROTEIN PBN1"/>
    <property type="match status" value="1"/>
</dbReference>
<evidence type="ECO:0000256" key="5">
    <source>
        <dbReference type="ARBA" id="ARBA00022502"/>
    </source>
</evidence>
<keyword evidence="8 11" id="KW-1133">Transmembrane helix</keyword>
<name>A0A6A6PXG5_9PEZI</name>
<dbReference type="GO" id="GO:0000030">
    <property type="term" value="F:mannosyltransferase activity"/>
    <property type="evidence" value="ECO:0007669"/>
    <property type="project" value="TreeGrafter"/>
</dbReference>
<dbReference type="InterPro" id="IPR042322">
    <property type="entry name" value="Pbn1"/>
</dbReference>
<proteinExistence type="inferred from homology"/>
<dbReference type="GeneID" id="54472890"/>
<evidence type="ECO:0000256" key="7">
    <source>
        <dbReference type="ARBA" id="ARBA00022824"/>
    </source>
</evidence>
<dbReference type="GO" id="GO:1990529">
    <property type="term" value="C:glycosylphosphatidylinositol-mannosyltransferase I complex"/>
    <property type="evidence" value="ECO:0007669"/>
    <property type="project" value="TreeGrafter"/>
</dbReference>
<sequence length="518" mass="57044">MKQRLTYLLPANSSLAPSDLSVKADRLDFAKAPQAHEEWRVTLGLHELPDELKLFLVGCQELHLRWSSRRPHVLTPPLVSRLPAGLHVFLTPSGVEDDLPICNLLKKLVGDESKCDSVHESFARLPAVSESPAQPATFQWYQNSSIRREGLAEVFLGKICPPSSANSDWGRACDSLIRTLDDASHVDVDFDAAGQTLDFTAYWSAEDDAVSRESSGRVYRKAGPEGRLEVGVLHAEEAKDSGELSLGGYLTVIGEDERPSATLFSFPSRHHPLPPTSAGATFKTTIQHPSGLHPKLHLHLPRQPLTQRPQETCTLHTYLTLPSTLFIDRFQLSDRLFLDSQNLVSLQSLIGEDDLEAPDWVIRRWGSAALVELAAPGAGLDGEGEMWTATIPLHLRYLSPLLSDVGTDSTAGVQIPWPIVFWACEVEDAELNLDNNPFDRVDLGFDGLFTPQTLFYHVPPAGDAMRLVEEIQVPVLRADSAGLVQIGIFLAVVGGFAWICWQLARAVDNGKGKGKKRR</sequence>
<dbReference type="GO" id="GO:0005789">
    <property type="term" value="C:endoplasmic reticulum membrane"/>
    <property type="evidence" value="ECO:0007669"/>
    <property type="project" value="UniProtKB-SubCell"/>
</dbReference>
<evidence type="ECO:0000256" key="9">
    <source>
        <dbReference type="ARBA" id="ARBA00023136"/>
    </source>
</evidence>
<accession>A0A6A6PXG5</accession>
<keyword evidence="6 11" id="KW-0812">Transmembrane</keyword>
<dbReference type="AlphaFoldDB" id="A0A6A6PXG5"/>
<evidence type="ECO:0000256" key="6">
    <source>
        <dbReference type="ARBA" id="ARBA00022692"/>
    </source>
</evidence>
<keyword evidence="10" id="KW-0325">Glycoprotein</keyword>
<keyword evidence="13" id="KW-1185">Reference proteome</keyword>
<dbReference type="GO" id="GO:0006506">
    <property type="term" value="P:GPI anchor biosynthetic process"/>
    <property type="evidence" value="ECO:0007669"/>
    <property type="project" value="UniProtKB-UniPathway"/>
</dbReference>
<comment type="pathway">
    <text evidence="2 11">Glycolipid biosynthesis; glycosylphosphatidylinositol-anchor biosynthesis.</text>
</comment>
<comment type="similarity">
    <text evidence="3 11">Belongs to the PIGX family.</text>
</comment>
<dbReference type="PANTHER" id="PTHR28533:SF1">
    <property type="entry name" value="PROTEIN PBN1"/>
    <property type="match status" value="1"/>
</dbReference>
<dbReference type="OrthoDB" id="5546453at2759"/>
<feature type="transmembrane region" description="Helical" evidence="11">
    <location>
        <begin position="486"/>
        <end position="507"/>
    </location>
</feature>
<evidence type="ECO:0000256" key="8">
    <source>
        <dbReference type="ARBA" id="ARBA00022989"/>
    </source>
</evidence>
<comment type="function">
    <text evidence="11">Required for proper folding and/or the stability of a subset of proteins in the endoplasmic reticulum. Component of glycosylphosphatidylinositol-mannosyltransferase 1 which transfers the first of the 4 mannoses in the GPI-anchor precursors during GPI-anchor biosynthesis. Probably acts by stabilizing the mannosyltransferase GPI14.</text>
</comment>
<evidence type="ECO:0000313" key="13">
    <source>
        <dbReference type="Proteomes" id="UP000799767"/>
    </source>
</evidence>
<protein>
    <recommendedName>
        <fullName evidence="4 11">Protein PBN1</fullName>
    </recommendedName>
</protein>
<reference evidence="12" key="1">
    <citation type="journal article" date="2020" name="Stud. Mycol.">
        <title>101 Dothideomycetes genomes: a test case for predicting lifestyles and emergence of pathogens.</title>
        <authorList>
            <person name="Haridas S."/>
            <person name="Albert R."/>
            <person name="Binder M."/>
            <person name="Bloem J."/>
            <person name="Labutti K."/>
            <person name="Salamov A."/>
            <person name="Andreopoulos B."/>
            <person name="Baker S."/>
            <person name="Barry K."/>
            <person name="Bills G."/>
            <person name="Bluhm B."/>
            <person name="Cannon C."/>
            <person name="Castanera R."/>
            <person name="Culley D."/>
            <person name="Daum C."/>
            <person name="Ezra D."/>
            <person name="Gonzalez J."/>
            <person name="Henrissat B."/>
            <person name="Kuo A."/>
            <person name="Liang C."/>
            <person name="Lipzen A."/>
            <person name="Lutzoni F."/>
            <person name="Magnuson J."/>
            <person name="Mondo S."/>
            <person name="Nolan M."/>
            <person name="Ohm R."/>
            <person name="Pangilinan J."/>
            <person name="Park H.-J."/>
            <person name="Ramirez L."/>
            <person name="Alfaro M."/>
            <person name="Sun H."/>
            <person name="Tritt A."/>
            <person name="Yoshinaga Y."/>
            <person name="Zwiers L.-H."/>
            <person name="Turgeon B."/>
            <person name="Goodwin S."/>
            <person name="Spatafora J."/>
            <person name="Crous P."/>
            <person name="Grigoriev I."/>
        </authorList>
    </citation>
    <scope>NUCLEOTIDE SEQUENCE</scope>
    <source>
        <strain evidence="12">CBS 113389</strain>
    </source>
</reference>
<dbReference type="RefSeq" id="XP_033591274.1">
    <property type="nucleotide sequence ID" value="XM_033731888.1"/>
</dbReference>
<keyword evidence="9 11" id="KW-0472">Membrane</keyword>
<dbReference type="InterPro" id="IPR013233">
    <property type="entry name" value="PIG-X/PBN1"/>
</dbReference>
<gene>
    <name evidence="12" type="ORF">BDY17DRAFT_264861</name>
</gene>
<dbReference type="Pfam" id="PF08320">
    <property type="entry name" value="PIG-X"/>
    <property type="match status" value="1"/>
</dbReference>
<evidence type="ECO:0000256" key="4">
    <source>
        <dbReference type="ARBA" id="ARBA00020410"/>
    </source>
</evidence>
<dbReference type="UniPathway" id="UPA00196"/>
<keyword evidence="5 11" id="KW-0337">GPI-anchor biosynthesis</keyword>
<evidence type="ECO:0000256" key="1">
    <source>
        <dbReference type="ARBA" id="ARBA00004643"/>
    </source>
</evidence>
<evidence type="ECO:0000256" key="10">
    <source>
        <dbReference type="ARBA" id="ARBA00023180"/>
    </source>
</evidence>